<comment type="caution">
    <text evidence="2">The sequence shown here is derived from an EMBL/GenBank/DDBJ whole genome shotgun (WGS) entry which is preliminary data.</text>
</comment>
<feature type="region of interest" description="Disordered" evidence="1">
    <location>
        <begin position="1"/>
        <end position="36"/>
    </location>
</feature>
<feature type="compositionally biased region" description="Low complexity" evidence="1">
    <location>
        <begin position="1"/>
        <end position="15"/>
    </location>
</feature>
<dbReference type="EMBL" id="JAGEPF010000018">
    <property type="protein sequence ID" value="MBO2461586.1"/>
    <property type="molecule type" value="Genomic_DNA"/>
</dbReference>
<protein>
    <submittedName>
        <fullName evidence="2">Uncharacterized protein</fullName>
    </submittedName>
</protein>
<sequence length="195" mass="21221">MQNAATAATAPATTPQELRDRAAAHHSAAEESFERSGMDGALTQWAHGRMAGLDLLKADLAENGGKAMFPALFDTDGRLVPAKLITVNRGYDTDDVFGLLPDDTGRGRFTGWFNPSKAERKGVARRNDAKKGYYVGYVMAPAKAELAGGNVCTVMPVTRRTDGGWSKDVEIVDNGHGDTDLHRWYSIQDGTYWEK</sequence>
<feature type="compositionally biased region" description="Basic and acidic residues" evidence="1">
    <location>
        <begin position="17"/>
        <end position="36"/>
    </location>
</feature>
<name>A0ABS3RY66_9ACTN</name>
<evidence type="ECO:0000313" key="2">
    <source>
        <dbReference type="EMBL" id="MBO2461586.1"/>
    </source>
</evidence>
<organism evidence="2 3">
    <name type="scientific">Actinomadura violacea</name>
    <dbReference type="NCBI Taxonomy" id="2819934"/>
    <lineage>
        <taxon>Bacteria</taxon>
        <taxon>Bacillati</taxon>
        <taxon>Actinomycetota</taxon>
        <taxon>Actinomycetes</taxon>
        <taxon>Streptosporangiales</taxon>
        <taxon>Thermomonosporaceae</taxon>
        <taxon>Actinomadura</taxon>
    </lineage>
</organism>
<dbReference type="RefSeq" id="WP_208244942.1">
    <property type="nucleotide sequence ID" value="NZ_JAGEPF010000018.1"/>
</dbReference>
<accession>A0ABS3RY66</accession>
<reference evidence="2 3" key="1">
    <citation type="submission" date="2021-03" db="EMBL/GenBank/DDBJ databases">
        <title>Actinomadura violae sp. nov., isolated from lichen in Thailand.</title>
        <authorList>
            <person name="Kanchanasin P."/>
            <person name="Saeng-In P."/>
            <person name="Phongsopitanun W."/>
            <person name="Yuki M."/>
            <person name="Kudo T."/>
            <person name="Ohkuma M."/>
            <person name="Tanasupawat S."/>
        </authorList>
    </citation>
    <scope>NUCLEOTIDE SEQUENCE [LARGE SCALE GENOMIC DNA]</scope>
    <source>
        <strain evidence="2 3">LCR2-06</strain>
    </source>
</reference>
<dbReference type="Proteomes" id="UP000680206">
    <property type="component" value="Unassembled WGS sequence"/>
</dbReference>
<proteinExistence type="predicted"/>
<evidence type="ECO:0000313" key="3">
    <source>
        <dbReference type="Proteomes" id="UP000680206"/>
    </source>
</evidence>
<gene>
    <name evidence="2" type="ORF">J4709_28865</name>
</gene>
<keyword evidence="3" id="KW-1185">Reference proteome</keyword>
<evidence type="ECO:0000256" key="1">
    <source>
        <dbReference type="SAM" id="MobiDB-lite"/>
    </source>
</evidence>